<protein>
    <submittedName>
        <fullName evidence="2">Uncharacterized protein</fullName>
    </submittedName>
</protein>
<organism evidence="1 2">
    <name type="scientific">Panagrolaimus sp. PS1159</name>
    <dbReference type="NCBI Taxonomy" id="55785"/>
    <lineage>
        <taxon>Eukaryota</taxon>
        <taxon>Metazoa</taxon>
        <taxon>Ecdysozoa</taxon>
        <taxon>Nematoda</taxon>
        <taxon>Chromadorea</taxon>
        <taxon>Rhabditida</taxon>
        <taxon>Tylenchina</taxon>
        <taxon>Panagrolaimomorpha</taxon>
        <taxon>Panagrolaimoidea</taxon>
        <taxon>Panagrolaimidae</taxon>
        <taxon>Panagrolaimus</taxon>
    </lineage>
</organism>
<dbReference type="Proteomes" id="UP000887580">
    <property type="component" value="Unplaced"/>
</dbReference>
<evidence type="ECO:0000313" key="2">
    <source>
        <dbReference type="WBParaSite" id="PS1159_v2.g24161.t1"/>
    </source>
</evidence>
<name>A0AC35G6I6_9BILA</name>
<reference evidence="2" key="1">
    <citation type="submission" date="2022-11" db="UniProtKB">
        <authorList>
            <consortium name="WormBaseParasite"/>
        </authorList>
    </citation>
    <scope>IDENTIFICATION</scope>
</reference>
<proteinExistence type="predicted"/>
<sequence length="114" mass="12837">MKWPHGAYPHTWLTVYISLYGTCIPLCVLFLAFGVFKTGNLAGDNDQLSARTERILEITGPTRNSCCLRFIKSLWLHGPPLPQTIHVILAISQLFAQQVMLAQLYRFGFINSGQ</sequence>
<accession>A0AC35G6I6</accession>
<dbReference type="WBParaSite" id="PS1159_v2.g24161.t1">
    <property type="protein sequence ID" value="PS1159_v2.g24161.t1"/>
    <property type="gene ID" value="PS1159_v2.g24161"/>
</dbReference>
<evidence type="ECO:0000313" key="1">
    <source>
        <dbReference type="Proteomes" id="UP000887580"/>
    </source>
</evidence>